<dbReference type="Pfam" id="PF12679">
    <property type="entry name" value="ABC2_membrane_2"/>
    <property type="match status" value="1"/>
</dbReference>
<keyword evidence="1" id="KW-1133">Transmembrane helix</keyword>
<feature type="transmembrane region" description="Helical" evidence="1">
    <location>
        <begin position="55"/>
        <end position="73"/>
    </location>
</feature>
<evidence type="ECO:0000313" key="4">
    <source>
        <dbReference type="EMBL" id="MBE8723151.1"/>
    </source>
</evidence>
<feature type="transmembrane region" description="Helical" evidence="1">
    <location>
        <begin position="776"/>
        <end position="793"/>
    </location>
</feature>
<comment type="caution">
    <text evidence="4">The sequence shown here is derived from an EMBL/GenBank/DDBJ whole genome shotgun (WGS) entry which is preliminary data.</text>
</comment>
<keyword evidence="1" id="KW-0812">Transmembrane</keyword>
<dbReference type="InterPro" id="IPR019196">
    <property type="entry name" value="ABC_transp_unknown"/>
</dbReference>
<evidence type="ECO:0000259" key="3">
    <source>
        <dbReference type="Pfam" id="PF23357"/>
    </source>
</evidence>
<feature type="domain" description="ABC-type uncharacterised transport system" evidence="2">
    <location>
        <begin position="435"/>
        <end position="735"/>
    </location>
</feature>
<evidence type="ECO:0000313" key="5">
    <source>
        <dbReference type="Proteomes" id="UP000618319"/>
    </source>
</evidence>
<feature type="transmembrane region" description="Helical" evidence="1">
    <location>
        <begin position="163"/>
        <end position="181"/>
    </location>
</feature>
<name>A0ABR9TCQ6_9SPHI</name>
<dbReference type="EMBL" id="PSKQ01000026">
    <property type="protein sequence ID" value="MBE8723151.1"/>
    <property type="molecule type" value="Genomic_DNA"/>
</dbReference>
<feature type="transmembrane region" description="Helical" evidence="1">
    <location>
        <begin position="219"/>
        <end position="241"/>
    </location>
</feature>
<feature type="transmembrane region" description="Helical" evidence="1">
    <location>
        <begin position="94"/>
        <end position="124"/>
    </location>
</feature>
<dbReference type="InterPro" id="IPR055396">
    <property type="entry name" value="DUF7088"/>
</dbReference>
<protein>
    <submittedName>
        <fullName evidence="4">Gliding motility-associated ABC transporter substrate-binding protein GldG</fullName>
    </submittedName>
</protein>
<feature type="domain" description="DUF7088" evidence="3">
    <location>
        <begin position="277"/>
        <end position="385"/>
    </location>
</feature>
<gene>
    <name evidence="4" type="primary">gldG</name>
    <name evidence="4" type="ORF">C4F40_20725</name>
</gene>
<keyword evidence="1" id="KW-0472">Membrane</keyword>
<accession>A0ABR9TCQ6</accession>
<evidence type="ECO:0000256" key="1">
    <source>
        <dbReference type="SAM" id="Phobius"/>
    </source>
</evidence>
<dbReference type="RefSeq" id="WP_196941301.1">
    <property type="nucleotide sequence ID" value="NZ_MU158693.1"/>
</dbReference>
<sequence length="799" mass="89402">MFSIYKKEIASYFNSLIGYLAIGMFLLLTGLVLWFFPDSSILETGYASLEGFFSIAPYLLLFLVPAITMRSIAGEKADGTYELLLSRPISLKQIVLGKYLGSLTIVTLAILPTLVYAVTIYLLAFPKGNIDLGATIGSYLGLILLSSTFVALSIFCSSLTQNPIVAFLVSALLCFVAYYGITAIAQLTVFTAIADSLKNAGIQSHYDAISRGVLTAKDFIYFVSFSVLFLTFSIGHLGRFFNTRKKTFTAYLTVVVILLLLNQSFFYNQFDRLDFTEDKRFTLTETSKDLVKSLDKEVYITIFLGGDLPSGFQQLRLAAIDMASDLRAYSNGRIKINLVDPLEGDQNQQQEYTQALINRGLYPTNLSVKSESGFSQKLIFPAAIVNTEELEVNVDLLQNKTGADPEQVLNNSIQNLEYAFASAIKKVIERKTSYIGFTEGHGEPTDLELYDAMHTLMTGNQVGRINLDSIDFSGLKQIQVIIIAKPTQPFSESEKYKLDFFIRHGGNVIWAVDQLDASLENLRSKGSQPLIGRQLNIDDQLFLYGARLNYNMVADLNCGQIPLSVGNIGGKAQIELAPWYFFPIIMPTNTHPVVRNLDGIHTEFIGTIDTIATAGIKKEVILQTSPFTRILNTPATLSLQMVEEQPDPTKFRTKPEPVAVLLSGKFPYIFENRPAPSGIMSPVDLSNTSNPAKMLVISDGDWLINQVNTKDQSPYPLGWDRYTEQQFANKIFLENIVDYLMNEESLISLRNRDVKLRLLDQAKVKDEKLEWQVTNIVLPLLLLFVIGFVQQYIRKRKYT</sequence>
<dbReference type="PANTHER" id="PTHR43471">
    <property type="entry name" value="ABC TRANSPORTER PERMEASE"/>
    <property type="match status" value="1"/>
</dbReference>
<dbReference type="Pfam" id="PF23357">
    <property type="entry name" value="DUF7088"/>
    <property type="match status" value="1"/>
</dbReference>
<feature type="transmembrane region" description="Helical" evidence="1">
    <location>
        <begin position="12"/>
        <end position="35"/>
    </location>
</feature>
<evidence type="ECO:0000259" key="2">
    <source>
        <dbReference type="Pfam" id="PF09822"/>
    </source>
</evidence>
<dbReference type="InterPro" id="IPR019863">
    <property type="entry name" value="Motility-assoc_ABC-rel_GldG"/>
</dbReference>
<dbReference type="Proteomes" id="UP000618319">
    <property type="component" value="Unassembled WGS sequence"/>
</dbReference>
<feature type="transmembrane region" description="Helical" evidence="1">
    <location>
        <begin position="248"/>
        <end position="267"/>
    </location>
</feature>
<dbReference type="NCBIfam" id="TIGR03521">
    <property type="entry name" value="GldG"/>
    <property type="match status" value="1"/>
</dbReference>
<dbReference type="Pfam" id="PF09822">
    <property type="entry name" value="ABC_transp_aux"/>
    <property type="match status" value="1"/>
</dbReference>
<feature type="transmembrane region" description="Helical" evidence="1">
    <location>
        <begin position="136"/>
        <end position="156"/>
    </location>
</feature>
<reference evidence="4 5" key="1">
    <citation type="submission" date="2018-02" db="EMBL/GenBank/DDBJ databases">
        <title>Sphingobacterium KA21.</title>
        <authorList>
            <person name="Vasarhelyi B.M."/>
            <person name="Deshmukh S."/>
            <person name="Balint B."/>
            <person name="Kukolya J."/>
        </authorList>
    </citation>
    <scope>NUCLEOTIDE SEQUENCE [LARGE SCALE GENOMIC DNA]</scope>
    <source>
        <strain evidence="4 5">Ka21</strain>
    </source>
</reference>
<organism evidence="4 5">
    <name type="scientific">Sphingobacterium pedocola</name>
    <dbReference type="NCBI Taxonomy" id="2082722"/>
    <lineage>
        <taxon>Bacteria</taxon>
        <taxon>Pseudomonadati</taxon>
        <taxon>Bacteroidota</taxon>
        <taxon>Sphingobacteriia</taxon>
        <taxon>Sphingobacteriales</taxon>
        <taxon>Sphingobacteriaceae</taxon>
        <taxon>Sphingobacterium</taxon>
    </lineage>
</organism>
<keyword evidence="5" id="KW-1185">Reference proteome</keyword>
<proteinExistence type="predicted"/>